<dbReference type="InterPro" id="IPR051402">
    <property type="entry name" value="KPR-Related"/>
</dbReference>
<dbReference type="GO" id="GO:0005737">
    <property type="term" value="C:cytoplasm"/>
    <property type="evidence" value="ECO:0007669"/>
    <property type="project" value="TreeGrafter"/>
</dbReference>
<dbReference type="NCBIfam" id="TIGR00745">
    <property type="entry name" value="apbA_panE"/>
    <property type="match status" value="1"/>
</dbReference>
<keyword evidence="9" id="KW-0566">Pantothenate biosynthesis</keyword>
<evidence type="ECO:0000313" key="15">
    <source>
        <dbReference type="Proteomes" id="UP000298805"/>
    </source>
</evidence>
<feature type="domain" description="Ketopantoate reductase N-terminal" evidence="10">
    <location>
        <begin position="3"/>
        <end position="131"/>
    </location>
</feature>
<dbReference type="InterPro" id="IPR003710">
    <property type="entry name" value="ApbA"/>
</dbReference>
<dbReference type="Gene3D" id="3.40.50.720">
    <property type="entry name" value="NAD(P)-binding Rossmann-like Domain"/>
    <property type="match status" value="1"/>
</dbReference>
<evidence type="ECO:0000313" key="14">
    <source>
        <dbReference type="Proteomes" id="UP000272781"/>
    </source>
</evidence>
<evidence type="ECO:0000259" key="11">
    <source>
        <dbReference type="Pfam" id="PF08546"/>
    </source>
</evidence>
<dbReference type="Proteomes" id="UP000272781">
    <property type="component" value="Unassembled WGS sequence"/>
</dbReference>
<comment type="catalytic activity">
    <reaction evidence="8 9">
        <text>(R)-pantoate + NADP(+) = 2-dehydropantoate + NADPH + H(+)</text>
        <dbReference type="Rhea" id="RHEA:16233"/>
        <dbReference type="ChEBI" id="CHEBI:11561"/>
        <dbReference type="ChEBI" id="CHEBI:15378"/>
        <dbReference type="ChEBI" id="CHEBI:15980"/>
        <dbReference type="ChEBI" id="CHEBI:57783"/>
        <dbReference type="ChEBI" id="CHEBI:58349"/>
        <dbReference type="EC" id="1.1.1.169"/>
    </reaction>
</comment>
<dbReference type="Pfam" id="PF08546">
    <property type="entry name" value="ApbA_C"/>
    <property type="match status" value="1"/>
</dbReference>
<dbReference type="InterPro" id="IPR013332">
    <property type="entry name" value="KPR_N"/>
</dbReference>
<protein>
    <recommendedName>
        <fullName evidence="4 9">2-dehydropantoate 2-reductase</fullName>
        <ecNumber evidence="3 9">1.1.1.169</ecNumber>
    </recommendedName>
    <alternativeName>
        <fullName evidence="7 9">Ketopantoate reductase</fullName>
    </alternativeName>
</protein>
<comment type="similarity">
    <text evidence="2 9">Belongs to the ketopantoate reductase family.</text>
</comment>
<dbReference type="PANTHER" id="PTHR21708:SF26">
    <property type="entry name" value="2-DEHYDROPANTOATE 2-REDUCTASE"/>
    <property type="match status" value="1"/>
</dbReference>
<feature type="domain" description="Ketopantoate reductase C-terminal" evidence="11">
    <location>
        <begin position="163"/>
        <end position="261"/>
    </location>
</feature>
<dbReference type="GO" id="GO:0015940">
    <property type="term" value="P:pantothenate biosynthetic process"/>
    <property type="evidence" value="ECO:0007669"/>
    <property type="project" value="UniProtKB-KW"/>
</dbReference>
<dbReference type="EMBL" id="CP027432">
    <property type="protein sequence ID" value="QCI27945.1"/>
    <property type="molecule type" value="Genomic_DNA"/>
</dbReference>
<evidence type="ECO:0000256" key="5">
    <source>
        <dbReference type="ARBA" id="ARBA00022857"/>
    </source>
</evidence>
<reference evidence="12" key="3">
    <citation type="submission" date="2019-06" db="EMBL/GenBank/DDBJ databases">
        <title>A comparative analysis of the Nautiliaceae.</title>
        <authorList>
            <person name="Grosche A."/>
            <person name="Smedile F."/>
            <person name="Vetriani C."/>
        </authorList>
    </citation>
    <scope>NUCLEOTIDE SEQUENCE</scope>
    <source>
        <strain evidence="12">TB6</strain>
    </source>
</reference>
<organism evidence="13 14">
    <name type="scientific">Caminibacter pacificus</name>
    <dbReference type="NCBI Taxonomy" id="1424653"/>
    <lineage>
        <taxon>Bacteria</taxon>
        <taxon>Pseudomonadati</taxon>
        <taxon>Campylobacterota</taxon>
        <taxon>Epsilonproteobacteria</taxon>
        <taxon>Nautiliales</taxon>
        <taxon>Nautiliaceae</taxon>
        <taxon>Caminibacter</taxon>
    </lineage>
</organism>
<evidence type="ECO:0000256" key="8">
    <source>
        <dbReference type="ARBA" id="ARBA00048793"/>
    </source>
</evidence>
<evidence type="ECO:0000259" key="10">
    <source>
        <dbReference type="Pfam" id="PF02558"/>
    </source>
</evidence>
<evidence type="ECO:0000256" key="1">
    <source>
        <dbReference type="ARBA" id="ARBA00004994"/>
    </source>
</evidence>
<dbReference type="Pfam" id="PF02558">
    <property type="entry name" value="ApbA"/>
    <property type="match status" value="1"/>
</dbReference>
<dbReference type="Gene3D" id="1.10.1040.10">
    <property type="entry name" value="N-(1-d-carboxylethyl)-l-norvaline Dehydrogenase, domain 2"/>
    <property type="match status" value="1"/>
</dbReference>
<name>A0AAJ4UXU3_9BACT</name>
<dbReference type="GO" id="GO:0008677">
    <property type="term" value="F:2-dehydropantoate 2-reductase activity"/>
    <property type="evidence" value="ECO:0007669"/>
    <property type="project" value="UniProtKB-EC"/>
</dbReference>
<sequence length="278" mass="32125">MKILVIGVGGVGGYLAYKLIKCNKDVTISATKKTIETIKKEGLKVIDVDKEEIVFPKTEIKGIYDLIFVTVKSYNIDNILPLIKNHSNENTRVVPILNGIGHFEKFENLNVKLLKACIYILSNKKDINVIHKKTPLFYLCVEDDEVVRKAFEGCDLKVKFSEDIKKDIWKKYLFISTFATLQSYYQKPTGWIMEQKRDEVEKFLDEVIKIAKEEGVDLSEEKEKVIKQALNIPYESKMSMQIDFEKGNKTEVENLTGYLAKKSDFINQYYLRLRNGVK</sequence>
<evidence type="ECO:0000256" key="9">
    <source>
        <dbReference type="RuleBase" id="RU362068"/>
    </source>
</evidence>
<evidence type="ECO:0000256" key="2">
    <source>
        <dbReference type="ARBA" id="ARBA00007870"/>
    </source>
</evidence>
<dbReference type="InterPro" id="IPR008927">
    <property type="entry name" value="6-PGluconate_DH-like_C_sf"/>
</dbReference>
<accession>A0AAJ4UXU3</accession>
<dbReference type="SUPFAM" id="SSF48179">
    <property type="entry name" value="6-phosphogluconate dehydrogenase C-terminal domain-like"/>
    <property type="match status" value="1"/>
</dbReference>
<dbReference type="Proteomes" id="UP000298805">
    <property type="component" value="Chromosome"/>
</dbReference>
<keyword evidence="5 9" id="KW-0521">NADP</keyword>
<dbReference type="InterPro" id="IPR036291">
    <property type="entry name" value="NAD(P)-bd_dom_sf"/>
</dbReference>
<dbReference type="PANTHER" id="PTHR21708">
    <property type="entry name" value="PROBABLE 2-DEHYDROPANTOATE 2-REDUCTASE"/>
    <property type="match status" value="1"/>
</dbReference>
<reference evidence="13 14" key="2">
    <citation type="submission" date="2018-11" db="EMBL/GenBank/DDBJ databases">
        <title>Genomic Encyclopedia of Type Strains, Phase IV (KMG-IV): sequencing the most valuable type-strain genomes for metagenomic binning, comparative biology and taxonomic classification.</title>
        <authorList>
            <person name="Goeker M."/>
        </authorList>
    </citation>
    <scope>NUCLEOTIDE SEQUENCE [LARGE SCALE GENOMIC DNA]</scope>
    <source>
        <strain evidence="13 14">DSM 27783</strain>
    </source>
</reference>
<keyword evidence="6 9" id="KW-0560">Oxidoreductase</keyword>
<keyword evidence="15" id="KW-1185">Reference proteome</keyword>
<comment type="function">
    <text evidence="9">Catalyzes the NADPH-dependent reduction of ketopantoate into pantoic acid.</text>
</comment>
<proteinExistence type="inferred from homology"/>
<dbReference type="SUPFAM" id="SSF51735">
    <property type="entry name" value="NAD(P)-binding Rossmann-fold domains"/>
    <property type="match status" value="1"/>
</dbReference>
<dbReference type="AlphaFoldDB" id="A0AAJ4UXU3"/>
<evidence type="ECO:0000256" key="7">
    <source>
        <dbReference type="ARBA" id="ARBA00032024"/>
    </source>
</evidence>
<dbReference type="EMBL" id="RJVK01000002">
    <property type="protein sequence ID" value="ROR39876.1"/>
    <property type="molecule type" value="Genomic_DNA"/>
</dbReference>
<evidence type="ECO:0000256" key="4">
    <source>
        <dbReference type="ARBA" id="ARBA00019465"/>
    </source>
</evidence>
<dbReference type="InterPro" id="IPR013752">
    <property type="entry name" value="KPA_reductase"/>
</dbReference>
<dbReference type="RefSeq" id="WP_123352262.1">
    <property type="nucleotide sequence ID" value="NZ_CP027432.2"/>
</dbReference>
<dbReference type="EC" id="1.1.1.169" evidence="3 9"/>
<dbReference type="InterPro" id="IPR013328">
    <property type="entry name" value="6PGD_dom2"/>
</dbReference>
<evidence type="ECO:0000313" key="13">
    <source>
        <dbReference type="EMBL" id="ROR39876.1"/>
    </source>
</evidence>
<comment type="pathway">
    <text evidence="1 9">Cofactor biosynthesis; (R)-pantothenate biosynthesis; (R)-pantoate from 3-methyl-2-oxobutanoate: step 2/2.</text>
</comment>
<gene>
    <name evidence="12" type="ORF">C6V80_02875</name>
    <name evidence="13" type="ORF">EDC58_0852</name>
</gene>
<reference evidence="15" key="1">
    <citation type="submission" date="2018-03" db="EMBL/GenBank/DDBJ databases">
        <title>A comparative analysis of the Nautiliaceae.</title>
        <authorList>
            <person name="Grosche A."/>
            <person name="Smedile F."/>
            <person name="Vetriani C."/>
        </authorList>
    </citation>
    <scope>NUCLEOTIDE SEQUENCE [LARGE SCALE GENOMIC DNA]</scope>
    <source>
        <strain evidence="15">TB6</strain>
    </source>
</reference>
<evidence type="ECO:0000256" key="3">
    <source>
        <dbReference type="ARBA" id="ARBA00013014"/>
    </source>
</evidence>
<evidence type="ECO:0000313" key="12">
    <source>
        <dbReference type="EMBL" id="QCI27945.1"/>
    </source>
</evidence>
<evidence type="ECO:0000256" key="6">
    <source>
        <dbReference type="ARBA" id="ARBA00023002"/>
    </source>
</evidence>